<keyword evidence="3" id="KW-1185">Reference proteome</keyword>
<keyword evidence="1" id="KW-0812">Transmembrane</keyword>
<organism evidence="2 3">
    <name type="scientific">Catellatospora citrea</name>
    <dbReference type="NCBI Taxonomy" id="53366"/>
    <lineage>
        <taxon>Bacteria</taxon>
        <taxon>Bacillati</taxon>
        <taxon>Actinomycetota</taxon>
        <taxon>Actinomycetes</taxon>
        <taxon>Micromonosporales</taxon>
        <taxon>Micromonosporaceae</taxon>
        <taxon>Catellatospora</taxon>
    </lineage>
</organism>
<evidence type="ECO:0000313" key="3">
    <source>
        <dbReference type="Proteomes" id="UP000659904"/>
    </source>
</evidence>
<accession>A0A8J3KXG9</accession>
<protein>
    <submittedName>
        <fullName evidence="2">Uncharacterized protein</fullName>
    </submittedName>
</protein>
<feature type="transmembrane region" description="Helical" evidence="1">
    <location>
        <begin position="50"/>
        <end position="68"/>
    </location>
</feature>
<name>A0A8J3KXG9_9ACTN</name>
<keyword evidence="1" id="KW-0472">Membrane</keyword>
<comment type="caution">
    <text evidence="2">The sequence shown here is derived from an EMBL/GenBank/DDBJ whole genome shotgun (WGS) entry which is preliminary data.</text>
</comment>
<sequence>MAYGFRNPPTSGYIPVAASLDEPEDTSTPGNFAEPPCVCGHLILPKTVCISTLMFATIVAVAIISRTATVKRTFQRRRIQISIRPFDHPSDDITSVCGRRRERDRAWRIGAGPVGKPGIDGAFTNGTVPLASAIDHQYRPVDPRHCAEGSTVASTKDK</sequence>
<dbReference type="AlphaFoldDB" id="A0A8J3KXG9"/>
<dbReference type="EMBL" id="BONH01000066">
    <property type="protein sequence ID" value="GIG03000.1"/>
    <property type="molecule type" value="Genomic_DNA"/>
</dbReference>
<evidence type="ECO:0000313" key="2">
    <source>
        <dbReference type="EMBL" id="GIG03000.1"/>
    </source>
</evidence>
<dbReference type="Proteomes" id="UP000659904">
    <property type="component" value="Unassembled WGS sequence"/>
</dbReference>
<proteinExistence type="predicted"/>
<reference evidence="2 3" key="1">
    <citation type="submission" date="2021-01" db="EMBL/GenBank/DDBJ databases">
        <title>Whole genome shotgun sequence of Catellatospora citrea NBRC 14495.</title>
        <authorList>
            <person name="Komaki H."/>
            <person name="Tamura T."/>
        </authorList>
    </citation>
    <scope>NUCLEOTIDE SEQUENCE [LARGE SCALE GENOMIC DNA]</scope>
    <source>
        <strain evidence="2 3">NBRC 14495</strain>
    </source>
</reference>
<gene>
    <name evidence="2" type="ORF">Cci01nite_80930</name>
</gene>
<evidence type="ECO:0000256" key="1">
    <source>
        <dbReference type="SAM" id="Phobius"/>
    </source>
</evidence>
<keyword evidence="1" id="KW-1133">Transmembrane helix</keyword>